<feature type="domain" description="Imelysin-like" evidence="5">
    <location>
        <begin position="146"/>
        <end position="401"/>
    </location>
</feature>
<evidence type="ECO:0000256" key="1">
    <source>
        <dbReference type="ARBA" id="ARBA00004418"/>
    </source>
</evidence>
<dbReference type="PANTHER" id="PTHR39192">
    <property type="entry name" value="IRON UPTAKE SYSTEM COMPONENT EFEO"/>
    <property type="match status" value="1"/>
</dbReference>
<evidence type="ECO:0000313" key="8">
    <source>
        <dbReference type="Proteomes" id="UP000515976"/>
    </source>
</evidence>
<dbReference type="Pfam" id="PF13473">
    <property type="entry name" value="Cupredoxin_1"/>
    <property type="match status" value="1"/>
</dbReference>
<keyword evidence="8" id="KW-1185">Reference proteome</keyword>
<evidence type="ECO:0000259" key="6">
    <source>
        <dbReference type="Pfam" id="PF13473"/>
    </source>
</evidence>
<comment type="similarity">
    <text evidence="2">Belongs to the EfeM/EfeO family.</text>
</comment>
<feature type="signal peptide" evidence="4">
    <location>
        <begin position="1"/>
        <end position="23"/>
    </location>
</feature>
<dbReference type="Pfam" id="PF09375">
    <property type="entry name" value="Peptidase_M75"/>
    <property type="match status" value="1"/>
</dbReference>
<dbReference type="RefSeq" id="WP_187566679.1">
    <property type="nucleotide sequence ID" value="NZ_BMMY01000005.1"/>
</dbReference>
<dbReference type="Gene3D" id="1.20.1420.20">
    <property type="entry name" value="M75 peptidase, HXXE motif"/>
    <property type="match status" value="1"/>
</dbReference>
<evidence type="ECO:0000313" key="7">
    <source>
        <dbReference type="EMBL" id="QNN49367.1"/>
    </source>
</evidence>
<dbReference type="InterPro" id="IPR050894">
    <property type="entry name" value="EfeM/EfeO_iron_uptake"/>
</dbReference>
<protein>
    <submittedName>
        <fullName evidence="7">Peptidase M75 family protein</fullName>
    </submittedName>
</protein>
<proteinExistence type="inferred from homology"/>
<dbReference type="CDD" id="cd14656">
    <property type="entry name" value="Imelysin-like_EfeO"/>
    <property type="match status" value="1"/>
</dbReference>
<sequence length="435" mass="45937">MNRSFALAIAPAALLTLALSACADNTSGSSASGEDGPLTVTATDSGCEVSAASAPSGAVTFSIENTGTVANEFEVLAEDKLQIISEKENIGPGTTTDLTTSLPEGTYYTACKPNMVGDFVGLAEFTVTPGEEVEVSDDVKALQDDAVTKYTGYIKDQVGALVTATEEFADAYTSGDTATARRLFPLARMHYERIEPTAEAFGLEEAGDLDTALDIRVQDVAADAGSSVSDPDVLADWHGWHRIEADLFTPEDSPFTFADDAERQAEADALVENTQVLYDFVFGERTNADGKPFAVTLEDIANGAGGLMEEVALSKIVGEEETFSHTDLYDFQANVEGAQVAYANVAPIVEQKDPDLDASITEQFADIEDLLKAQQDGSGSGDEPSYPSYADVAAVQKNAGETPDDSSYTDVQRQFSDAVNGLSEALSKVAAVVLE</sequence>
<gene>
    <name evidence="7" type="ORF">H9L10_14400</name>
</gene>
<dbReference type="NCBIfam" id="NF041757">
    <property type="entry name" value="EfeO"/>
    <property type="match status" value="1"/>
</dbReference>
<dbReference type="GO" id="GO:0042597">
    <property type="term" value="C:periplasmic space"/>
    <property type="evidence" value="ECO:0007669"/>
    <property type="project" value="UniProtKB-SubCell"/>
</dbReference>
<dbReference type="InterPro" id="IPR053377">
    <property type="entry name" value="Iron_uptake_EfeM/EfeO"/>
</dbReference>
<dbReference type="InterPro" id="IPR018976">
    <property type="entry name" value="Imelysin-like"/>
</dbReference>
<keyword evidence="3 4" id="KW-0732">Signal</keyword>
<dbReference type="InterPro" id="IPR038352">
    <property type="entry name" value="Imelysin_sf"/>
</dbReference>
<dbReference type="InterPro" id="IPR028096">
    <property type="entry name" value="EfeO_Cupredoxin"/>
</dbReference>
<evidence type="ECO:0000256" key="4">
    <source>
        <dbReference type="SAM" id="SignalP"/>
    </source>
</evidence>
<dbReference type="InterPro" id="IPR034981">
    <property type="entry name" value="Imelysin-like_EfeO/Algp7"/>
</dbReference>
<dbReference type="AlphaFoldDB" id="A0A7G9R192"/>
<dbReference type="EMBL" id="CP060712">
    <property type="protein sequence ID" value="QNN49367.1"/>
    <property type="molecule type" value="Genomic_DNA"/>
</dbReference>
<dbReference type="PANTHER" id="PTHR39192:SF1">
    <property type="entry name" value="IRON UPTAKE SYSTEM COMPONENT EFEO"/>
    <property type="match status" value="1"/>
</dbReference>
<dbReference type="KEGG" id="pei:H9L10_14400"/>
<feature type="chain" id="PRO_5028976616" evidence="4">
    <location>
        <begin position="24"/>
        <end position="435"/>
    </location>
</feature>
<accession>A0A7G9R192</accession>
<dbReference type="PROSITE" id="PS51257">
    <property type="entry name" value="PROKAR_LIPOPROTEIN"/>
    <property type="match status" value="1"/>
</dbReference>
<reference evidence="7 8" key="1">
    <citation type="submission" date="2020-08" db="EMBL/GenBank/DDBJ databases">
        <title>Genome sequence of Phycicoccus endophyticus JCM 31784T.</title>
        <authorList>
            <person name="Hyun D.-W."/>
            <person name="Bae J.-W."/>
        </authorList>
    </citation>
    <scope>NUCLEOTIDE SEQUENCE [LARGE SCALE GENOMIC DNA]</scope>
    <source>
        <strain evidence="7 8">JCM 31784</strain>
    </source>
</reference>
<evidence type="ECO:0000256" key="2">
    <source>
        <dbReference type="ARBA" id="ARBA00005989"/>
    </source>
</evidence>
<name>A0A7G9R192_9MICO</name>
<comment type="subcellular location">
    <subcellularLocation>
        <location evidence="1">Periplasm</location>
    </subcellularLocation>
</comment>
<evidence type="ECO:0000256" key="3">
    <source>
        <dbReference type="ARBA" id="ARBA00022729"/>
    </source>
</evidence>
<organism evidence="7 8">
    <name type="scientific">Phycicoccus endophyticus</name>
    <dbReference type="NCBI Taxonomy" id="1690220"/>
    <lineage>
        <taxon>Bacteria</taxon>
        <taxon>Bacillati</taxon>
        <taxon>Actinomycetota</taxon>
        <taxon>Actinomycetes</taxon>
        <taxon>Micrococcales</taxon>
        <taxon>Intrasporangiaceae</taxon>
        <taxon>Phycicoccus</taxon>
    </lineage>
</organism>
<dbReference type="Proteomes" id="UP000515976">
    <property type="component" value="Chromosome"/>
</dbReference>
<evidence type="ECO:0000259" key="5">
    <source>
        <dbReference type="Pfam" id="PF09375"/>
    </source>
</evidence>
<feature type="domain" description="EfeO-type cupredoxin-like" evidence="6">
    <location>
        <begin position="24"/>
        <end position="115"/>
    </location>
</feature>